<comment type="caution">
    <text evidence="1">The sequence shown here is derived from an EMBL/GenBank/DDBJ whole genome shotgun (WGS) entry which is preliminary data.</text>
</comment>
<proteinExistence type="predicted"/>
<accession>A0ACB7Z5T6</accession>
<protein>
    <submittedName>
        <fullName evidence="1">Uncharacterized protein</fullName>
    </submittedName>
</protein>
<evidence type="ECO:0000313" key="2">
    <source>
        <dbReference type="Proteomes" id="UP000828048"/>
    </source>
</evidence>
<gene>
    <name evidence="1" type="ORF">Vadar_023773</name>
</gene>
<name>A0ACB7Z5T6_9ERIC</name>
<reference evidence="1 2" key="1">
    <citation type="journal article" date="2021" name="Hortic Res">
        <title>High-quality reference genome and annotation aids understanding of berry development for evergreen blueberry (Vaccinium darrowii).</title>
        <authorList>
            <person name="Yu J."/>
            <person name="Hulse-Kemp A.M."/>
            <person name="Babiker E."/>
            <person name="Staton M."/>
        </authorList>
    </citation>
    <scope>NUCLEOTIDE SEQUENCE [LARGE SCALE GENOMIC DNA]</scope>
    <source>
        <strain evidence="2">cv. NJ 8807/NJ 8810</strain>
        <tissue evidence="1">Young leaf</tissue>
    </source>
</reference>
<evidence type="ECO:0000313" key="1">
    <source>
        <dbReference type="EMBL" id="KAH7861249.1"/>
    </source>
</evidence>
<organism evidence="1 2">
    <name type="scientific">Vaccinium darrowii</name>
    <dbReference type="NCBI Taxonomy" id="229202"/>
    <lineage>
        <taxon>Eukaryota</taxon>
        <taxon>Viridiplantae</taxon>
        <taxon>Streptophyta</taxon>
        <taxon>Embryophyta</taxon>
        <taxon>Tracheophyta</taxon>
        <taxon>Spermatophyta</taxon>
        <taxon>Magnoliopsida</taxon>
        <taxon>eudicotyledons</taxon>
        <taxon>Gunneridae</taxon>
        <taxon>Pentapetalae</taxon>
        <taxon>asterids</taxon>
        <taxon>Ericales</taxon>
        <taxon>Ericaceae</taxon>
        <taxon>Vaccinioideae</taxon>
        <taxon>Vaccinieae</taxon>
        <taxon>Vaccinium</taxon>
    </lineage>
</organism>
<keyword evidence="2" id="KW-1185">Reference proteome</keyword>
<sequence>MEKEMVDVEAQTTMGKQEPLSIFKKSNRPVTLKFEDVVYKVKPKKGGFSIKKSKSEEKTILKGVTGMVQPGEILAMLGPSGSGKTTLLTALGGRLGGRLSGTITYNDSPFSNIMKRNTGFVTQDDVLYPHLTVTETLIFTALLRLPNSLTQDEKTAHAEAVISQLGLNRCKNSIIGGPFLRGVSGGERKRVSIGQEMLINPSLLFLDEPTSGLDSTTAQRIVSKLWELANGGRTIVMTIHQPSSRLFYMFHKVLLLSEGNPLYFGKGEKVMEYFASIGFAPSVAMNPSDFLLDLANDLVQDTVDTSTILVAQHQSAAVNHSAGQIHHHTGPAHSISQSSVAPTPTFQFPVQFGPQAPQYGQNISQFGYSSNGGNRNNYRGNKFRGSRNNNNNYSPESCQICGKNNHLAHDCYYRQDLSYRPPKYGTQQYNSGPPQYGTQQYGTGQPPQQGFSYGSGQIASGYTSSSSTASRPQALMVYPDGQGSYSVPSPTITMPAHSQAYPHMVYSTMPNGQQPILQQSSGYASGSPTGISHQNMSHQTPWYFDSGATAHVTNDASQITVPNYAPPTTVTVGNGHAVPVSNSGVAPDDSHEDEDPTAVKQTLVSAFKANLAKNLKSEVQETGPCLHEGVEDKQFARWTTTWGQQFSVLLRRGVKERRHEAFSSVKIIQVLVVAFLSGLLWWQSDITNLQDQIGLLFFYSGFWGFFPLFNAIFTFPQERMMLEKERSSGMYRLSSYFMASAFGDLPMELVLPTIFVTITYWMAGLKPNAVNFIQTLFILLYSVLVSQGLGLALGAAVMDQKSATILGSVIMLSFLLAGGYYVQHVPAFISWIKYLSISNYTYKLLLTSQYSAKETYPCACNNGTCLVGDFPSVKLVGLNGQAISIVALAIMFFGYRLVAYIALMRIGVTKK</sequence>
<dbReference type="EMBL" id="CM037154">
    <property type="protein sequence ID" value="KAH7861249.1"/>
    <property type="molecule type" value="Genomic_DNA"/>
</dbReference>
<dbReference type="Proteomes" id="UP000828048">
    <property type="component" value="Chromosome 4"/>
</dbReference>